<comment type="caution">
    <text evidence="1">The sequence shown here is derived from an EMBL/GenBank/DDBJ whole genome shotgun (WGS) entry which is preliminary data.</text>
</comment>
<evidence type="ECO:0000313" key="1">
    <source>
        <dbReference type="EMBL" id="HDL89705.1"/>
    </source>
</evidence>
<dbReference type="PANTHER" id="PTHR30289">
    <property type="entry name" value="UNCHARACTERIZED PROTEIN YBCL-RELATED"/>
    <property type="match status" value="1"/>
</dbReference>
<dbReference type="Proteomes" id="UP000886355">
    <property type="component" value="Unassembled WGS sequence"/>
</dbReference>
<dbReference type="Gene3D" id="3.90.280.10">
    <property type="entry name" value="PEBP-like"/>
    <property type="match status" value="1"/>
</dbReference>
<dbReference type="NCBIfam" id="TIGR00481">
    <property type="entry name" value="YbhB/YbcL family Raf kinase inhibitor-like protein"/>
    <property type="match status" value="1"/>
</dbReference>
<dbReference type="InterPro" id="IPR008914">
    <property type="entry name" value="PEBP"/>
</dbReference>
<dbReference type="Pfam" id="PF01161">
    <property type="entry name" value="PBP"/>
    <property type="match status" value="1"/>
</dbReference>
<protein>
    <submittedName>
        <fullName evidence="1">YbhB/YbcL family Raf kinase inhibitor-like protein</fullName>
    </submittedName>
</protein>
<sequence length="152" mass="16801">MSLDFSNESVLPAWCAMPGAGGNNISPELHWTNPPDDTASFALAVIDEHPIARRWVHWIVINIPANVTTLERGASMKKMPEGVRELINSYGFRGYGGPQPPVGTGVHRYVFTIYALKVPQLNIPDRLSAGEFERAIGPYVIEKTSIVGLFRR</sequence>
<dbReference type="PANTHER" id="PTHR30289:SF1">
    <property type="entry name" value="PEBP (PHOSPHATIDYLETHANOLAMINE-BINDING PROTEIN) FAMILY PROTEIN"/>
    <property type="match status" value="1"/>
</dbReference>
<dbReference type="CDD" id="cd00865">
    <property type="entry name" value="PEBP_bact_arch"/>
    <property type="match status" value="1"/>
</dbReference>
<dbReference type="SUPFAM" id="SSF49777">
    <property type="entry name" value="PEBP-like"/>
    <property type="match status" value="1"/>
</dbReference>
<organism evidence="1">
    <name type="scientific">Thermodesulforhabdus norvegica</name>
    <dbReference type="NCBI Taxonomy" id="39841"/>
    <lineage>
        <taxon>Bacteria</taxon>
        <taxon>Pseudomonadati</taxon>
        <taxon>Thermodesulfobacteriota</taxon>
        <taxon>Syntrophobacteria</taxon>
        <taxon>Syntrophobacterales</taxon>
        <taxon>Thermodesulforhabdaceae</taxon>
        <taxon>Thermodesulforhabdus</taxon>
    </lineage>
</organism>
<reference evidence="1" key="1">
    <citation type="journal article" date="2020" name="mSystems">
        <title>Genome- and Community-Level Interaction Insights into Carbon Utilization and Element Cycling Functions of Hydrothermarchaeota in Hydrothermal Sediment.</title>
        <authorList>
            <person name="Zhou Z."/>
            <person name="Liu Y."/>
            <person name="Xu W."/>
            <person name="Pan J."/>
            <person name="Luo Z.H."/>
            <person name="Li M."/>
        </authorList>
    </citation>
    <scope>NUCLEOTIDE SEQUENCE [LARGE SCALE GENOMIC DNA]</scope>
    <source>
        <strain evidence="1">HyVt-19</strain>
    </source>
</reference>
<dbReference type="EMBL" id="DQZW01000107">
    <property type="protein sequence ID" value="HDL89705.1"/>
    <property type="molecule type" value="Genomic_DNA"/>
</dbReference>
<dbReference type="AlphaFoldDB" id="A0A7C0WV26"/>
<accession>A0A7C0WV26</accession>
<dbReference type="InterPro" id="IPR005247">
    <property type="entry name" value="YbhB_YbcL/LppC-like"/>
</dbReference>
<proteinExistence type="predicted"/>
<gene>
    <name evidence="1" type="ORF">ENG14_02240</name>
</gene>
<name>A0A7C0WV26_9BACT</name>
<dbReference type="InterPro" id="IPR036610">
    <property type="entry name" value="PEBP-like_sf"/>
</dbReference>